<dbReference type="PANTHER" id="PTHR19879:SF9">
    <property type="entry name" value="TRANSCRIPTION INITIATION FACTOR TFIID SUBUNIT 5"/>
    <property type="match status" value="1"/>
</dbReference>
<dbReference type="AlphaFoldDB" id="A0A1I4F8U1"/>
<dbReference type="SMART" id="SM00320">
    <property type="entry name" value="WD40"/>
    <property type="match status" value="4"/>
</dbReference>
<proteinExistence type="predicted"/>
<evidence type="ECO:0000256" key="1">
    <source>
        <dbReference type="SAM" id="MobiDB-lite"/>
    </source>
</evidence>
<feature type="region of interest" description="Disordered" evidence="1">
    <location>
        <begin position="657"/>
        <end position="678"/>
    </location>
</feature>
<dbReference type="Pfam" id="PF00400">
    <property type="entry name" value="WD40"/>
    <property type="match status" value="2"/>
</dbReference>
<accession>A0A1I4F8U1</accession>
<dbReference type="EMBL" id="FOSQ01000023">
    <property type="protein sequence ID" value="SFL13206.1"/>
    <property type="molecule type" value="Genomic_DNA"/>
</dbReference>
<feature type="compositionally biased region" description="Low complexity" evidence="1">
    <location>
        <begin position="664"/>
        <end position="678"/>
    </location>
</feature>
<dbReference type="SUPFAM" id="SSF52129">
    <property type="entry name" value="Caspase-like"/>
    <property type="match status" value="1"/>
</dbReference>
<evidence type="ECO:0000256" key="2">
    <source>
        <dbReference type="SAM" id="SignalP"/>
    </source>
</evidence>
<dbReference type="RefSeq" id="WP_092963329.1">
    <property type="nucleotide sequence ID" value="NZ_FOSQ01000023.1"/>
</dbReference>
<dbReference type="InterPro" id="IPR001680">
    <property type="entry name" value="WD40_rpt"/>
</dbReference>
<dbReference type="InterPro" id="IPR029030">
    <property type="entry name" value="Caspase-like_dom_sf"/>
</dbReference>
<evidence type="ECO:0000313" key="4">
    <source>
        <dbReference type="Proteomes" id="UP000199473"/>
    </source>
</evidence>
<dbReference type="Gene3D" id="3.40.50.1460">
    <property type="match status" value="1"/>
</dbReference>
<reference evidence="3 4" key="1">
    <citation type="submission" date="2016-10" db="EMBL/GenBank/DDBJ databases">
        <authorList>
            <person name="de Groot N.N."/>
        </authorList>
    </citation>
    <scope>NUCLEOTIDE SEQUENCE [LARGE SCALE GENOMIC DNA]</scope>
    <source>
        <strain evidence="3 4">DSM 19981</strain>
    </source>
</reference>
<feature type="chain" id="PRO_5011733570" evidence="2">
    <location>
        <begin position="21"/>
        <end position="1036"/>
    </location>
</feature>
<dbReference type="STRING" id="1123062.SAMN02745775_12334"/>
<dbReference type="Gene3D" id="2.130.10.10">
    <property type="entry name" value="YVTN repeat-like/Quinoprotein amine dehydrogenase"/>
    <property type="match status" value="1"/>
</dbReference>
<keyword evidence="2" id="KW-0732">Signal</keyword>
<dbReference type="InterPro" id="IPR015943">
    <property type="entry name" value="WD40/YVTN_repeat-like_dom_sf"/>
</dbReference>
<name>A0A1I4F8U1_9PROT</name>
<dbReference type="Proteomes" id="UP000199473">
    <property type="component" value="Unassembled WGS sequence"/>
</dbReference>
<dbReference type="SUPFAM" id="SSF63829">
    <property type="entry name" value="Calcium-dependent phosphotriesterase"/>
    <property type="match status" value="1"/>
</dbReference>
<feature type="signal peptide" evidence="2">
    <location>
        <begin position="1"/>
        <end position="20"/>
    </location>
</feature>
<evidence type="ECO:0000313" key="3">
    <source>
        <dbReference type="EMBL" id="SFL13206.1"/>
    </source>
</evidence>
<sequence>MWRVLLALAWCLLAPGLALAQPATPQQPGPPQAPFLRVEVGAHVAPVLRALPLSDGQRLLTVSRDKTARVWSADGALLRTFRPPIASGDEGVLLAASVAPDGETAWVGGSTGAAWGQQALVYVFNIATGRMRRLPTGVGATITALTHSPDGQRIAIGFTRDAGIAVVDLRQRSLDRYPDLGIRGGVLGLAFAPNGHLAVASGDGMVRLFSPALREVASHRLPQGGLPGEVAFSADGRLLAVGLANMPEVRLLDAVNLQPRGTPPVGQALGRERQHLRSVAWTGPAGRQVLFAAGHVLDPAGRPVALRWANTAQPAQAVLLPGSDAILHLAAMPRSDALAYATGDAAWGLMQADGRQMLRVAPARLDFRGLGTANLRVLPDRTEFGVLTERAGLRVSSDGLVLDLPTEPGSTTRLRVSLLDRQVGIATTEPPPASPIQSLPLRDWVNGLTPRLGDRPLLLEADERARSAALLPGDAGLLLGTDHGLRWFLPDGTPRAMVVTPAAVWGVAVTGDGRQAVAALGDGTLRWYDLNPRGPLEPRVALFVHSDRRRWLLWTPEGFFDHADEGGQDLAGFHLNRTEGEAADWVDFSQLHRIFHAGDLVRARLSFGDETTLAARVAAIGDVRRLLDRVAPPEVALVALCYSAAGGEECQRPRGIATTRGLGRPQPQAAATPVAAQPAPAVRLPPGVTEVVLRADLQDRGGGVGQVDLLLNGRNVGRTAAARGLGRPSATQQAQTVPGHNYERRVRLEPGVNTLRLRAFDAGNAAFGQSDIVEVQVTEIAPPSRPVLHVLAIGVDDYSATAAQGIRSLANAVNDARTVAAEFRTRFASDYDRVQATVLSDREASRESIASAFERLRSEVREQDTLVVFLAGHGLNQADRYLFIPHLPEGTSLDDARRFALDDQTLVALWSAVPARNSILLLDTCHAGAFNMDFAATLQNETGRFVLAAASAQQEAADQAAGRRNSPFSVAVQEALRGDPRRPSGAAGIVDQLAVGFHVRNRVPVLAREVGLEQRVSFRMSSGEVPLPFALTRIGP</sequence>
<gene>
    <name evidence="3" type="ORF">SAMN02745775_12334</name>
</gene>
<dbReference type="SUPFAM" id="SSF50969">
    <property type="entry name" value="YVTN repeat-like/Quinoprotein amine dehydrogenase"/>
    <property type="match status" value="1"/>
</dbReference>
<protein>
    <submittedName>
        <fullName evidence="3">Caspase domain-containing protein</fullName>
    </submittedName>
</protein>
<dbReference type="InterPro" id="IPR011044">
    <property type="entry name" value="Quino_amine_DH_bsu"/>
</dbReference>
<organism evidence="3 4">
    <name type="scientific">Falsiroseomonas stagni DSM 19981</name>
    <dbReference type="NCBI Taxonomy" id="1123062"/>
    <lineage>
        <taxon>Bacteria</taxon>
        <taxon>Pseudomonadati</taxon>
        <taxon>Pseudomonadota</taxon>
        <taxon>Alphaproteobacteria</taxon>
        <taxon>Acetobacterales</taxon>
        <taxon>Roseomonadaceae</taxon>
        <taxon>Falsiroseomonas</taxon>
    </lineage>
</organism>
<keyword evidence="4" id="KW-1185">Reference proteome</keyword>
<dbReference type="PANTHER" id="PTHR19879">
    <property type="entry name" value="TRANSCRIPTION INITIATION FACTOR TFIID"/>
    <property type="match status" value="1"/>
</dbReference>
<dbReference type="OrthoDB" id="235631at2"/>